<accession>A0AAW5IF73</accession>
<proteinExistence type="predicted"/>
<dbReference type="Pfam" id="PF23835">
    <property type="entry name" value="DUF7205"/>
    <property type="match status" value="1"/>
</dbReference>
<reference evidence="1" key="1">
    <citation type="submission" date="2022-07" db="EMBL/GenBank/DDBJ databases">
        <title>Prevotella copri.</title>
        <authorList>
            <person name="Yang C."/>
        </authorList>
    </citation>
    <scope>NUCLEOTIDE SEQUENCE</scope>
    <source>
        <strain evidence="1">HF1805</strain>
    </source>
</reference>
<name>A0AAW5IF73_9BACT</name>
<dbReference type="AlphaFoldDB" id="A0AAW5IF73"/>
<evidence type="ECO:0000313" key="1">
    <source>
        <dbReference type="EMBL" id="MCP9550240.1"/>
    </source>
</evidence>
<evidence type="ECO:0000313" key="2">
    <source>
        <dbReference type="Proteomes" id="UP001205506"/>
    </source>
</evidence>
<gene>
    <name evidence="1" type="ORF">NNC68_12260</name>
</gene>
<dbReference type="EMBL" id="JANDWU010000026">
    <property type="protein sequence ID" value="MCP9550240.1"/>
    <property type="molecule type" value="Genomic_DNA"/>
</dbReference>
<dbReference type="InterPro" id="IPR055629">
    <property type="entry name" value="DUF7205"/>
</dbReference>
<sequence length="71" mass="7927">MKDFRGKELKEGDIVAFFECTSTRAGRLIEAQVIGSCKRGGYDCVEMKVLSGRQYCIGDIEVRAEHNVAKL</sequence>
<dbReference type="RefSeq" id="WP_254970106.1">
    <property type="nucleotide sequence ID" value="NZ_JANDWU010000026.1"/>
</dbReference>
<organism evidence="1 2">
    <name type="scientific">Segatella copri</name>
    <dbReference type="NCBI Taxonomy" id="165179"/>
    <lineage>
        <taxon>Bacteria</taxon>
        <taxon>Pseudomonadati</taxon>
        <taxon>Bacteroidota</taxon>
        <taxon>Bacteroidia</taxon>
        <taxon>Bacteroidales</taxon>
        <taxon>Prevotellaceae</taxon>
        <taxon>Segatella</taxon>
    </lineage>
</organism>
<comment type="caution">
    <text evidence="1">The sequence shown here is derived from an EMBL/GenBank/DDBJ whole genome shotgun (WGS) entry which is preliminary data.</text>
</comment>
<protein>
    <submittedName>
        <fullName evidence="1">Uncharacterized protein</fullName>
    </submittedName>
</protein>
<dbReference type="Proteomes" id="UP001205506">
    <property type="component" value="Unassembled WGS sequence"/>
</dbReference>